<dbReference type="AlphaFoldDB" id="A0A3M8DRE4"/>
<dbReference type="Gene3D" id="3.30.200.20">
    <property type="entry name" value="Phosphorylase Kinase, domain 1"/>
    <property type="match status" value="1"/>
</dbReference>
<dbReference type="PANTHER" id="PTHR39179">
    <property type="entry name" value="SPORE COAT PROTEIN I"/>
    <property type="match status" value="1"/>
</dbReference>
<dbReference type="InterPro" id="IPR047175">
    <property type="entry name" value="CotS-like"/>
</dbReference>
<reference evidence="1 2" key="1">
    <citation type="submission" date="2018-10" db="EMBL/GenBank/DDBJ databases">
        <title>Phylogenomics of Brevibacillus.</title>
        <authorList>
            <person name="Dunlap C."/>
        </authorList>
    </citation>
    <scope>NUCLEOTIDE SEQUENCE [LARGE SCALE GENOMIC DNA]</scope>
    <source>
        <strain evidence="1 2">JCM 15716</strain>
    </source>
</reference>
<dbReference type="SUPFAM" id="SSF56112">
    <property type="entry name" value="Protein kinase-like (PK-like)"/>
    <property type="match status" value="1"/>
</dbReference>
<name>A0A3M8DRE4_9BACL</name>
<organism evidence="1 2">
    <name type="scientific">Brevibacillus fluminis</name>
    <dbReference type="NCBI Taxonomy" id="511487"/>
    <lineage>
        <taxon>Bacteria</taxon>
        <taxon>Bacillati</taxon>
        <taxon>Bacillota</taxon>
        <taxon>Bacilli</taxon>
        <taxon>Bacillales</taxon>
        <taxon>Paenibacillaceae</taxon>
        <taxon>Brevibacillus</taxon>
    </lineage>
</organism>
<gene>
    <name evidence="1" type="ORF">EDM56_08550</name>
</gene>
<accession>A0A3M8DRE4</accession>
<dbReference type="GO" id="GO:0042601">
    <property type="term" value="C:endospore-forming forespore"/>
    <property type="evidence" value="ECO:0007669"/>
    <property type="project" value="TreeGrafter"/>
</dbReference>
<evidence type="ECO:0000313" key="2">
    <source>
        <dbReference type="Proteomes" id="UP000271031"/>
    </source>
</evidence>
<comment type="caution">
    <text evidence="1">The sequence shown here is derived from an EMBL/GenBank/DDBJ whole genome shotgun (WGS) entry which is preliminary data.</text>
</comment>
<sequence length="333" mass="39516">MSRFEDIYPLFHEYDMFAQTIELLKAPNVYKVMTPYGSFVCKRTPVKTGKIQFLGGVLRNLQHRGWEGAVPFTYTKYDEPYVEAGNQLYYLSQWQSPAQGEELPDQDWSEAMVQRLAEMHHLTQNYRFDDTKQIEPLVNSLLARWQLWLDQLELFATAAQQRTYPSPVDVVFLANHFFIAERAQTAIRLLGEWQEKNRAHSHFRLSIIHGFPHPAHLVTDDAGQARLINFDRAQFDTPVRDMALFYRTYFHFGGEDEGADHLLASYQNIFPLRPDEIRLLEAFLHYPERIMRDLDHYYNKKQDWSELQAVKRVEKDIDRLYRLSRWTERAFTR</sequence>
<evidence type="ECO:0000313" key="1">
    <source>
        <dbReference type="EMBL" id="RNB90544.1"/>
    </source>
</evidence>
<dbReference type="PANTHER" id="PTHR39179:SF3">
    <property type="entry name" value="COTS-RELATED PROTEIN"/>
    <property type="match status" value="1"/>
</dbReference>
<protein>
    <recommendedName>
        <fullName evidence="3">Spore coat protein YsxE</fullName>
    </recommendedName>
</protein>
<evidence type="ECO:0008006" key="3">
    <source>
        <dbReference type="Google" id="ProtNLM"/>
    </source>
</evidence>
<dbReference type="InterPro" id="IPR011009">
    <property type="entry name" value="Kinase-like_dom_sf"/>
</dbReference>
<proteinExistence type="predicted"/>
<dbReference type="Gene3D" id="3.90.1200.10">
    <property type="match status" value="1"/>
</dbReference>
<dbReference type="OrthoDB" id="2379727at2"/>
<dbReference type="Proteomes" id="UP000271031">
    <property type="component" value="Unassembled WGS sequence"/>
</dbReference>
<dbReference type="RefSeq" id="WP_122917470.1">
    <property type="nucleotide sequence ID" value="NZ_RHHQ01000007.1"/>
</dbReference>
<keyword evidence="2" id="KW-1185">Reference proteome</keyword>
<dbReference type="EMBL" id="RHHQ01000007">
    <property type="protein sequence ID" value="RNB90544.1"/>
    <property type="molecule type" value="Genomic_DNA"/>
</dbReference>